<keyword evidence="1" id="KW-0812">Transmembrane</keyword>
<feature type="transmembrane region" description="Helical" evidence="1">
    <location>
        <begin position="12"/>
        <end position="32"/>
    </location>
</feature>
<keyword evidence="1" id="KW-1133">Transmembrane helix</keyword>
<dbReference type="InParanoid" id="L5L431"/>
<evidence type="ECO:0000313" key="2">
    <source>
        <dbReference type="EMBL" id="ELK18474.1"/>
    </source>
</evidence>
<dbReference type="AlphaFoldDB" id="L5L431"/>
<dbReference type="EMBL" id="KB030309">
    <property type="protein sequence ID" value="ELK18474.1"/>
    <property type="molecule type" value="Genomic_DNA"/>
</dbReference>
<gene>
    <name evidence="2" type="ORF">PAL_GLEAN10004474</name>
</gene>
<keyword evidence="1" id="KW-0472">Membrane</keyword>
<dbReference type="Gene3D" id="1.20.140.150">
    <property type="match status" value="1"/>
</dbReference>
<evidence type="ECO:0000256" key="1">
    <source>
        <dbReference type="SAM" id="Phobius"/>
    </source>
</evidence>
<organism evidence="2 3">
    <name type="scientific">Pteropus alecto</name>
    <name type="common">Black flying fox</name>
    <dbReference type="NCBI Taxonomy" id="9402"/>
    <lineage>
        <taxon>Eukaryota</taxon>
        <taxon>Metazoa</taxon>
        <taxon>Chordata</taxon>
        <taxon>Craniata</taxon>
        <taxon>Vertebrata</taxon>
        <taxon>Euteleostomi</taxon>
        <taxon>Mammalia</taxon>
        <taxon>Eutheria</taxon>
        <taxon>Laurasiatheria</taxon>
        <taxon>Chiroptera</taxon>
        <taxon>Yinpterochiroptera</taxon>
        <taxon>Pteropodoidea</taxon>
        <taxon>Pteropodidae</taxon>
        <taxon>Pteropodinae</taxon>
        <taxon>Pteropus</taxon>
    </lineage>
</organism>
<keyword evidence="3" id="KW-1185">Reference proteome</keyword>
<evidence type="ECO:0000313" key="3">
    <source>
        <dbReference type="Proteomes" id="UP000010552"/>
    </source>
</evidence>
<dbReference type="Proteomes" id="UP000010552">
    <property type="component" value="Unassembled WGS sequence"/>
</dbReference>
<protein>
    <submittedName>
        <fullName evidence="2">Claudin domain-containing protein 2</fullName>
    </submittedName>
</protein>
<name>L5L431_PTEAL</name>
<reference evidence="3" key="1">
    <citation type="journal article" date="2013" name="Science">
        <title>Comparative analysis of bat genomes provides insight into the evolution of flight and immunity.</title>
        <authorList>
            <person name="Zhang G."/>
            <person name="Cowled C."/>
            <person name="Shi Z."/>
            <person name="Huang Z."/>
            <person name="Bishop-Lilly K.A."/>
            <person name="Fang X."/>
            <person name="Wynne J.W."/>
            <person name="Xiong Z."/>
            <person name="Baker M.L."/>
            <person name="Zhao W."/>
            <person name="Tachedjian M."/>
            <person name="Zhu Y."/>
            <person name="Zhou P."/>
            <person name="Jiang X."/>
            <person name="Ng J."/>
            <person name="Yang L."/>
            <person name="Wu L."/>
            <person name="Xiao J."/>
            <person name="Feng Y."/>
            <person name="Chen Y."/>
            <person name="Sun X."/>
            <person name="Zhang Y."/>
            <person name="Marsh G.A."/>
            <person name="Crameri G."/>
            <person name="Broder C.C."/>
            <person name="Frey K.G."/>
            <person name="Wang L.F."/>
            <person name="Wang J."/>
        </authorList>
    </citation>
    <scope>NUCLEOTIDE SEQUENCE [LARGE SCALE GENOMIC DNA]</scope>
</reference>
<proteinExistence type="predicted"/>
<accession>L5L431</accession>
<sequence>MGVKRSLQSGGVLLGFLANVLTILSTATNYWIRFPGGHSGLWQECKGGICPNIPCQSEAPPPPHCQPRH</sequence>